<keyword evidence="3" id="KW-0812">Transmembrane</keyword>
<dbReference type="RefSeq" id="XP_013236193.1">
    <property type="nucleotide sequence ID" value="XM_013380739.1"/>
</dbReference>
<feature type="transmembrane region" description="Helical" evidence="3">
    <location>
        <begin position="102"/>
        <end position="124"/>
    </location>
</feature>
<dbReference type="PANTHER" id="PTHR47236:SF4">
    <property type="entry name" value="GENE 9195-RELATED"/>
    <property type="match status" value="1"/>
</dbReference>
<keyword evidence="3" id="KW-0472">Membrane</keyword>
<evidence type="ECO:0000256" key="3">
    <source>
        <dbReference type="SAM" id="Phobius"/>
    </source>
</evidence>
<feature type="compositionally biased region" description="Polar residues" evidence="2">
    <location>
        <begin position="1733"/>
        <end position="1742"/>
    </location>
</feature>
<dbReference type="OMA" id="MEDHERE"/>
<reference evidence="4" key="1">
    <citation type="submission" date="2013-10" db="EMBL/GenBank/DDBJ databases">
        <title>Genomic analysis of the causative agents of coccidiosis in chickens.</title>
        <authorList>
            <person name="Reid A.J."/>
            <person name="Blake D."/>
            <person name="Billington K."/>
            <person name="Browne H."/>
            <person name="Dunn M."/>
            <person name="Hung S."/>
            <person name="Kawahara F."/>
            <person name="Miranda-Saavedra D."/>
            <person name="Mourier T."/>
            <person name="Nagra H."/>
            <person name="Otto T.D."/>
            <person name="Rawlings N."/>
            <person name="Sanchez A."/>
            <person name="Sanders M."/>
            <person name="Subramaniam C."/>
            <person name="Tay Y."/>
            <person name="Dear P."/>
            <person name="Doerig C."/>
            <person name="Gruber A."/>
            <person name="Parkinson J."/>
            <person name="Shirley M."/>
            <person name="Wan K.L."/>
            <person name="Berriman M."/>
            <person name="Tomley F."/>
            <person name="Pain A."/>
        </authorList>
    </citation>
    <scope>NUCLEOTIDE SEQUENCE [LARGE SCALE GENOMIC DNA]</scope>
    <source>
        <strain evidence="4">Houghton</strain>
    </source>
</reference>
<gene>
    <name evidence="4" type="ORF">ETH_00000860</name>
</gene>
<dbReference type="PANTHER" id="PTHR47236">
    <property type="entry name" value="GENE, 32742-RELATED-RELATED"/>
    <property type="match status" value="1"/>
</dbReference>
<evidence type="ECO:0000313" key="5">
    <source>
        <dbReference type="Proteomes" id="UP000030747"/>
    </source>
</evidence>
<keyword evidence="3" id="KW-1133">Transmembrane helix</keyword>
<accession>U6L505</accession>
<feature type="coiled-coil region" evidence="1">
    <location>
        <begin position="250"/>
        <end position="281"/>
    </location>
</feature>
<feature type="region of interest" description="Disordered" evidence="2">
    <location>
        <begin position="1032"/>
        <end position="1051"/>
    </location>
</feature>
<dbReference type="EMBL" id="HG678261">
    <property type="protein sequence ID" value="CDJ45447.1"/>
    <property type="molecule type" value="Genomic_DNA"/>
</dbReference>
<sequence length="1794" mass="201391">DSLLNSSQDFDWTGFRQLAAKAADTGVGNGIGPSFFMHTFDSEGTFVFASSAQNSKLSLVKVLPPGMQCPADTGYPTPIRLRQLSLLAISLTTSEIILDPDWLLLVGLLLGLLLVCLLLLGLAARFLRHRWPAVAAAAAAARGPLCLRSCSELLLHRSKRALRRRAADLCSSFLRPSGPTRISHFRVRSELQEVLDNTEQQQYDPLADIKPALDRLHVEIDIQDLRVVQATLEKLCDMRAAVSAILDQEMQKEKETCAEAAELVEKLLKSLQQQVESAELKGTLPLRSQQVTALLRCILAALQGPEQRQAAAAKLQQLEEQLKNLPGQQQQTFKTAEASNREAEILRSCVAKAGPSVYDSLDAAIRTAKESKDSTAEAKEATVEFAAKATSDLEGQRHFMLASVYDLQLKQEAKQTAGRFKSLLYLHRHVDLAERRKLEKSEAFKTLLAVSRQEVFELQEAHSSKILEWQQNALVQRVREDDRMLKELSGPLGRAFQETMAELLTAREDEISSMVNNLSGSVGSIVQQRCSKLAGNWSQSSYTRRALKELKELKQQQELQIKAKADQQMELLRTSLQAAHDAAARHSRVLSERELAALTKLHKAFKKELRAQHAAAAAAAAAAADTQAEALSAARRCKGSSGKIVTEMFSACFANAGSQDNSSSAQPPLSFDSDKIDAIRKEALEKLAAAFARREELHKQAEAQRLDHLEKHRHAILKFITETSKLASDRARGAATKIATLAEATATAEASLGAPLVRHMGLSRAFEDLLQVQALPDSTRSKVLTLRQKQQATFQALLDAHNKKFQLAHSTAVVGLKRTNSRYIEGLKQAMYKHREETEELARQALEKLAEIHKKDIEERTQLKTLLANSISEALVLTAEAEARTETCQKQLKLLEGYKSHQYDSGELKSRLEEAAAEEQSLVKSAQEEEESRLEDQKTAFEMLGAKEMELVELLHAHQLHVSDSSHMEIAAAELHEAEVQSATERITELLLQHAKTQAAAIFSIATSGAPAVEADIADYCASWEKVLASSAATKAEDQQRHKTSNADRMHSLMKSQEAQNLTRRKHQLHLQQYQGPMATEKSRFVNDLLHQLAVYQANAAFEAEKTALETKSGEELRAVEAELEELEALSKLAAEPANFSQSPDGSANAVDGAAQAEGSGETDGKVRDSVEDPEASGAEKQLGEESAGGPSSSGEAGEDAAKEGGQEGAEELQSGRDAVEEKRRQLELALAAGDIKGAQAHLVEIYKQRMRYAEEEADRERMLQDQRTQQLLQERRRRLLEKKARLEAERQQALEELEKAKQEKLEKLQQELQQNLVDFSIEFEVEPHELDKLSRQLWTESHQRYQKQLRELEKRHAQDTESGYEAFLKEWESNHDGEVEAELQLRHVAWRAAARELEDHQLHEKHELEESWQTALEADTTIRTVCLWPNIMSSGKLKMLAAKGSEAAKEYLEEIKEKRKQMSEVWQQRFQQIRQEQAEAQRAIEEKQAAYKAQVGERIKAVEEQWAQKLRDLKDEEWTKLQQVQELAEAGIKERRMMIAAATEARMKASKGEGDEAGGSTGDTMHDRLLNELTADLRQLERVLQAEKNRQQAKYQEKLLKRMQQRRRRILIDAAKEQKAMAQDALEHQAQLLSQQLHQQRFLFSRAKTKQVALKFSHQWLVQARQMLRARAEGAEEDEQKLHELSEREFMKRCNLMRKTLAKSMKQVESLVRGLMPDKSSRDTPRGDEGQTIRQGRQGQATRLAVCLQEVRNRKPPAHHTLKRSAIRNIHQQVSTSATQLNVVRRKFLNSRT</sequence>
<keyword evidence="1" id="KW-0175">Coiled coil</keyword>
<dbReference type="VEuPathDB" id="ToxoDB:ETH_00000860"/>
<dbReference type="VEuPathDB" id="ToxoDB:ETH2_0318600"/>
<protein>
    <submittedName>
        <fullName evidence="4">Uncharacterized protein</fullName>
    </submittedName>
</protein>
<feature type="coiled-coil region" evidence="1">
    <location>
        <begin position="824"/>
        <end position="855"/>
    </location>
</feature>
<feature type="compositionally biased region" description="Low complexity" evidence="2">
    <location>
        <begin position="1185"/>
        <end position="1196"/>
    </location>
</feature>
<reference evidence="4" key="2">
    <citation type="submission" date="2013-10" db="EMBL/GenBank/DDBJ databases">
        <authorList>
            <person name="Aslett M."/>
        </authorList>
    </citation>
    <scope>NUCLEOTIDE SEQUENCE [LARGE SCALE GENOMIC DNA]</scope>
    <source>
        <strain evidence="4">Houghton</strain>
    </source>
</reference>
<evidence type="ECO:0000256" key="1">
    <source>
        <dbReference type="SAM" id="Coils"/>
    </source>
</evidence>
<evidence type="ECO:0000256" key="2">
    <source>
        <dbReference type="SAM" id="MobiDB-lite"/>
    </source>
</evidence>
<dbReference type="Proteomes" id="UP000030747">
    <property type="component" value="Unassembled WGS sequence"/>
</dbReference>
<evidence type="ECO:0000313" key="4">
    <source>
        <dbReference type="EMBL" id="CDJ45447.1"/>
    </source>
</evidence>
<dbReference type="GeneID" id="25249391"/>
<keyword evidence="5" id="KW-1185">Reference proteome</keyword>
<organism evidence="4 5">
    <name type="scientific">Eimeria tenella</name>
    <name type="common">Coccidian parasite</name>
    <dbReference type="NCBI Taxonomy" id="5802"/>
    <lineage>
        <taxon>Eukaryota</taxon>
        <taxon>Sar</taxon>
        <taxon>Alveolata</taxon>
        <taxon>Apicomplexa</taxon>
        <taxon>Conoidasida</taxon>
        <taxon>Coccidia</taxon>
        <taxon>Eucoccidiorida</taxon>
        <taxon>Eimeriorina</taxon>
        <taxon>Eimeriidae</taxon>
        <taxon>Eimeria</taxon>
    </lineage>
</organism>
<dbReference type="OrthoDB" id="347037at2759"/>
<feature type="coiled-coil region" evidence="1">
    <location>
        <begin position="1442"/>
        <end position="1494"/>
    </location>
</feature>
<feature type="region of interest" description="Disordered" evidence="2">
    <location>
        <begin position="1137"/>
        <end position="1221"/>
    </location>
</feature>
<feature type="compositionally biased region" description="Basic and acidic residues" evidence="2">
    <location>
        <begin position="1720"/>
        <end position="1732"/>
    </location>
</feature>
<feature type="region of interest" description="Disordered" evidence="2">
    <location>
        <begin position="1716"/>
        <end position="1742"/>
    </location>
</feature>
<name>U6L505_EIMTE</name>
<feature type="coiled-coil region" evidence="1">
    <location>
        <begin position="1270"/>
        <end position="1363"/>
    </location>
</feature>
<feature type="coiled-coil region" evidence="1">
    <location>
        <begin position="1571"/>
        <end position="1633"/>
    </location>
</feature>
<proteinExistence type="predicted"/>
<feature type="non-terminal residue" evidence="4">
    <location>
        <position position="1"/>
    </location>
</feature>
<feature type="compositionally biased region" description="Basic and acidic residues" evidence="2">
    <location>
        <begin position="1035"/>
        <end position="1051"/>
    </location>
</feature>